<dbReference type="Pfam" id="PF00636">
    <property type="entry name" value="Ribonuclease_3"/>
    <property type="match status" value="1"/>
</dbReference>
<dbReference type="GO" id="GO:0005654">
    <property type="term" value="C:nucleoplasm"/>
    <property type="evidence" value="ECO:0007669"/>
    <property type="project" value="TreeGrafter"/>
</dbReference>
<feature type="compositionally biased region" description="Basic and acidic residues" evidence="2">
    <location>
        <begin position="1"/>
        <end position="10"/>
    </location>
</feature>
<keyword evidence="5" id="KW-1185">Reference proteome</keyword>
<dbReference type="GO" id="GO:0006369">
    <property type="term" value="P:termination of RNA polymerase II transcription"/>
    <property type="evidence" value="ECO:0007669"/>
    <property type="project" value="TreeGrafter"/>
</dbReference>
<dbReference type="SUPFAM" id="SSF69065">
    <property type="entry name" value="RNase III domain-like"/>
    <property type="match status" value="1"/>
</dbReference>
<proteinExistence type="predicted"/>
<dbReference type="InterPro" id="IPR036389">
    <property type="entry name" value="RNase_III_sf"/>
</dbReference>
<dbReference type="EMBL" id="AZGY01000005">
    <property type="protein sequence ID" value="KZZ98618.1"/>
    <property type="molecule type" value="Genomic_DNA"/>
</dbReference>
<dbReference type="PANTHER" id="PTHR11207:SF0">
    <property type="entry name" value="RIBONUCLEASE 3"/>
    <property type="match status" value="1"/>
</dbReference>
<evidence type="ECO:0000313" key="5">
    <source>
        <dbReference type="Proteomes" id="UP000078544"/>
    </source>
</evidence>
<dbReference type="OrthoDB" id="2392202at2759"/>
<dbReference type="PANTHER" id="PTHR11207">
    <property type="entry name" value="RIBONUCLEASE III"/>
    <property type="match status" value="1"/>
</dbReference>
<feature type="region of interest" description="Disordered" evidence="2">
    <location>
        <begin position="1"/>
        <end position="21"/>
    </location>
</feature>
<organism evidence="4 5">
    <name type="scientific">Moelleriella libera RCEF 2490</name>
    <dbReference type="NCBI Taxonomy" id="1081109"/>
    <lineage>
        <taxon>Eukaryota</taxon>
        <taxon>Fungi</taxon>
        <taxon>Dikarya</taxon>
        <taxon>Ascomycota</taxon>
        <taxon>Pezizomycotina</taxon>
        <taxon>Sordariomycetes</taxon>
        <taxon>Hypocreomycetidae</taxon>
        <taxon>Hypocreales</taxon>
        <taxon>Clavicipitaceae</taxon>
        <taxon>Moelleriella</taxon>
    </lineage>
</organism>
<sequence>MSKRPADAADHGPPSKRRQTPLMIPTFSSITPWVASEIPSQLPAIPKILDEELERTVYRHPGLSGGEASYEYLEWLGDAYLELISSALIFRTFDGLPAGRRSQLRELLIRNVTISQYFREYGLHHKAEIPHDLNQDLLQGRGTSKDKDIVKVHADMFEAYVAAAIISDPEKGLENTISWLKALFGRTIRSHIQRHEKQTSSVPDGDQEKDCLPPKDQLRKEIGSKGVNIRYESLPGPKKDRDSGLQLFTVGVFLDGWGESNKLLGIGTALAKKEAGSKAAMRALENKKLMNSYKAKKDALRQAQEAAANEASTLDSQ</sequence>
<dbReference type="PROSITE" id="PS50142">
    <property type="entry name" value="RNASE_3_2"/>
    <property type="match status" value="1"/>
</dbReference>
<name>A0A168EB58_9HYPO</name>
<reference evidence="4 5" key="1">
    <citation type="journal article" date="2016" name="Genome Biol. Evol.">
        <title>Divergent and convergent evolution of fungal pathogenicity.</title>
        <authorList>
            <person name="Shang Y."/>
            <person name="Xiao G."/>
            <person name="Zheng P."/>
            <person name="Cen K."/>
            <person name="Zhan S."/>
            <person name="Wang C."/>
        </authorList>
    </citation>
    <scope>NUCLEOTIDE SEQUENCE [LARGE SCALE GENOMIC DNA]</scope>
    <source>
        <strain evidence="4 5">RCEF 2490</strain>
    </source>
</reference>
<dbReference type="SUPFAM" id="SSF54768">
    <property type="entry name" value="dsRNA-binding domain-like"/>
    <property type="match status" value="1"/>
</dbReference>
<feature type="domain" description="RNase III" evidence="3">
    <location>
        <begin position="35"/>
        <end position="169"/>
    </location>
</feature>
<keyword evidence="1" id="KW-0694">RNA-binding</keyword>
<feature type="region of interest" description="Disordered" evidence="2">
    <location>
        <begin position="194"/>
        <end position="214"/>
    </location>
</feature>
<gene>
    <name evidence="4" type="ORF">AAL_03136</name>
</gene>
<evidence type="ECO:0000259" key="3">
    <source>
        <dbReference type="PROSITE" id="PS50142"/>
    </source>
</evidence>
<accession>A0A168EB58</accession>
<dbReference type="CDD" id="cd00593">
    <property type="entry name" value="RIBOc"/>
    <property type="match status" value="1"/>
</dbReference>
<protein>
    <submittedName>
        <fullName evidence="4">Abhydrolase domain-containing protein</fullName>
    </submittedName>
</protein>
<evidence type="ECO:0000256" key="2">
    <source>
        <dbReference type="SAM" id="MobiDB-lite"/>
    </source>
</evidence>
<dbReference type="AlphaFoldDB" id="A0A168EB58"/>
<keyword evidence="4" id="KW-0378">Hydrolase</keyword>
<dbReference type="GO" id="GO:0004525">
    <property type="term" value="F:ribonuclease III activity"/>
    <property type="evidence" value="ECO:0007669"/>
    <property type="project" value="InterPro"/>
</dbReference>
<comment type="caution">
    <text evidence="4">The sequence shown here is derived from an EMBL/GenBank/DDBJ whole genome shotgun (WGS) entry which is preliminary data.</text>
</comment>
<evidence type="ECO:0000256" key="1">
    <source>
        <dbReference type="ARBA" id="ARBA00022884"/>
    </source>
</evidence>
<dbReference type="GO" id="GO:0006364">
    <property type="term" value="P:rRNA processing"/>
    <property type="evidence" value="ECO:0007669"/>
    <property type="project" value="TreeGrafter"/>
</dbReference>
<dbReference type="Proteomes" id="UP000078544">
    <property type="component" value="Unassembled WGS sequence"/>
</dbReference>
<dbReference type="SMART" id="SM00535">
    <property type="entry name" value="RIBOc"/>
    <property type="match status" value="1"/>
</dbReference>
<dbReference type="Gene3D" id="1.10.1520.10">
    <property type="entry name" value="Ribonuclease III domain"/>
    <property type="match status" value="1"/>
</dbReference>
<dbReference type="GO" id="GO:0003723">
    <property type="term" value="F:RNA binding"/>
    <property type="evidence" value="ECO:0007669"/>
    <property type="project" value="UniProtKB-KW"/>
</dbReference>
<dbReference type="Gene3D" id="3.30.160.20">
    <property type="match status" value="1"/>
</dbReference>
<dbReference type="InterPro" id="IPR000999">
    <property type="entry name" value="RNase_III_dom"/>
</dbReference>
<evidence type="ECO:0000313" key="4">
    <source>
        <dbReference type="EMBL" id="KZZ98618.1"/>
    </source>
</evidence>
<dbReference type="STRING" id="1081109.A0A168EB58"/>
<dbReference type="GO" id="GO:0034475">
    <property type="term" value="P:U4 snRNA 3'-end processing"/>
    <property type="evidence" value="ECO:0007669"/>
    <property type="project" value="TreeGrafter"/>
</dbReference>